<dbReference type="RefSeq" id="WP_109691729.1">
    <property type="nucleotide sequence ID" value="NZ_QGDD01000001.1"/>
</dbReference>
<dbReference type="GO" id="GO:0016491">
    <property type="term" value="F:oxidoreductase activity"/>
    <property type="evidence" value="ECO:0007669"/>
    <property type="project" value="UniProtKB-KW"/>
</dbReference>
<protein>
    <recommendedName>
        <fullName evidence="4">Amine oxidase domain-containing protein</fullName>
    </recommendedName>
</protein>
<sequence>MGPFGVPDDLFDDGSTAIPQALPGDVERVVVVGAGIAGLAVANALTTAGIDCVVLEARDRIGGRLHTVDVDGHVADLGGAWIHHPDDNVLADWVDLAGVPWIVDPTGTRFTGADLGEGRRLRPEELAGAGYAVFEPLADQVRADLAAGRPDRSMAEVVDDHLAAGPLPDDERARLRQLMAAMVEQDGAGPLAEISARWALTEGMFVGDVVDNVPVQGFRSILAPLAAASAIRLDSPVRRVEQTPDGVTVVGDGWSEAGSHAVVTVSLGVLKNAGVGFVPPLPPDRQAVIDRTGFGTLEKVFLAFPEPFWRDRDPGLQHSVVYPADRTEAATWTWDFGLSPTMMFLVAHSAAATMRRDPLAWAVQQLEAVYGEPLPVAPTGLASTDWLHDEHARGAYAHIRPGAFDADFDALAAPVGRIGFAGEHTGSERAGYADGAMASGLREAKRLLQLPAVRLAAP</sequence>
<keyword evidence="6" id="KW-1185">Reference proteome</keyword>
<dbReference type="InterPro" id="IPR002937">
    <property type="entry name" value="Amino_oxidase"/>
</dbReference>
<evidence type="ECO:0000256" key="2">
    <source>
        <dbReference type="ARBA" id="ARBA00023002"/>
    </source>
</evidence>
<evidence type="ECO:0000313" key="5">
    <source>
        <dbReference type="EMBL" id="PWN04222.1"/>
    </source>
</evidence>
<accession>A0A316TPR1</accession>
<dbReference type="OrthoDB" id="337830at2"/>
<dbReference type="PRINTS" id="PR00757">
    <property type="entry name" value="AMINEOXDASEF"/>
</dbReference>
<name>A0A316TPR1_9ACTN</name>
<dbReference type="Gene3D" id="3.50.50.60">
    <property type="entry name" value="FAD/NAD(P)-binding domain"/>
    <property type="match status" value="1"/>
</dbReference>
<dbReference type="SUPFAM" id="SSF54373">
    <property type="entry name" value="FAD-linked reductases, C-terminal domain"/>
    <property type="match status" value="1"/>
</dbReference>
<proteinExistence type="predicted"/>
<evidence type="ECO:0000259" key="4">
    <source>
        <dbReference type="Pfam" id="PF01593"/>
    </source>
</evidence>
<evidence type="ECO:0000256" key="3">
    <source>
        <dbReference type="PIRSR" id="PIRSR601613-1"/>
    </source>
</evidence>
<feature type="binding site" evidence="3">
    <location>
        <position position="237"/>
    </location>
    <ligand>
        <name>FAD</name>
        <dbReference type="ChEBI" id="CHEBI:57692"/>
    </ligand>
</feature>
<evidence type="ECO:0000313" key="6">
    <source>
        <dbReference type="Proteomes" id="UP000245507"/>
    </source>
</evidence>
<keyword evidence="2" id="KW-0560">Oxidoreductase</keyword>
<dbReference type="Proteomes" id="UP000245507">
    <property type="component" value="Unassembled WGS sequence"/>
</dbReference>
<dbReference type="EMBL" id="QGDD01000001">
    <property type="protein sequence ID" value="PWN04222.1"/>
    <property type="molecule type" value="Genomic_DNA"/>
</dbReference>
<dbReference type="SUPFAM" id="SSF51905">
    <property type="entry name" value="FAD/NAD(P)-binding domain"/>
    <property type="match status" value="1"/>
</dbReference>
<feature type="binding site" evidence="3">
    <location>
        <position position="344"/>
    </location>
    <ligand>
        <name>substrate</name>
    </ligand>
</feature>
<gene>
    <name evidence="5" type="ORF">DJ010_00775</name>
</gene>
<feature type="binding site" evidence="3">
    <location>
        <begin position="56"/>
        <end position="57"/>
    </location>
    <ligand>
        <name>FAD</name>
        <dbReference type="ChEBI" id="CHEBI:57692"/>
    </ligand>
</feature>
<dbReference type="InterPro" id="IPR001613">
    <property type="entry name" value="Flavin_amine_oxidase"/>
</dbReference>
<dbReference type="PANTHER" id="PTHR10742">
    <property type="entry name" value="FLAVIN MONOAMINE OXIDASE"/>
    <property type="match status" value="1"/>
</dbReference>
<feature type="domain" description="Amine oxidase" evidence="4">
    <location>
        <begin position="36"/>
        <end position="448"/>
    </location>
</feature>
<reference evidence="5 6" key="1">
    <citation type="submission" date="2018-05" db="EMBL/GenBank/DDBJ databases">
        <title>Nocardioides silvaticus genome.</title>
        <authorList>
            <person name="Li C."/>
            <person name="Wang G."/>
        </authorList>
    </citation>
    <scope>NUCLEOTIDE SEQUENCE [LARGE SCALE GENOMIC DNA]</scope>
    <source>
        <strain evidence="5 6">CCTCC AB 2018079</strain>
    </source>
</reference>
<dbReference type="Pfam" id="PF01593">
    <property type="entry name" value="Amino_oxidase"/>
    <property type="match status" value="1"/>
</dbReference>
<dbReference type="InterPro" id="IPR036188">
    <property type="entry name" value="FAD/NAD-bd_sf"/>
</dbReference>
<dbReference type="PANTHER" id="PTHR10742:SF410">
    <property type="entry name" value="LYSINE-SPECIFIC HISTONE DEMETHYLASE 2"/>
    <property type="match status" value="1"/>
</dbReference>
<dbReference type="InterPro" id="IPR050281">
    <property type="entry name" value="Flavin_monoamine_oxidase"/>
</dbReference>
<comment type="caution">
    <text evidence="5">The sequence shown here is derived from an EMBL/GenBank/DDBJ whole genome shotgun (WGS) entry which is preliminary data.</text>
</comment>
<dbReference type="AlphaFoldDB" id="A0A316TPR1"/>
<organism evidence="5 6">
    <name type="scientific">Nocardioides silvaticus</name>
    <dbReference type="NCBI Taxonomy" id="2201891"/>
    <lineage>
        <taxon>Bacteria</taxon>
        <taxon>Bacillati</taxon>
        <taxon>Actinomycetota</taxon>
        <taxon>Actinomycetes</taxon>
        <taxon>Propionibacteriales</taxon>
        <taxon>Nocardioidaceae</taxon>
        <taxon>Nocardioides</taxon>
    </lineage>
</organism>
<evidence type="ECO:0000256" key="1">
    <source>
        <dbReference type="ARBA" id="ARBA00001974"/>
    </source>
</evidence>
<comment type="cofactor">
    <cofactor evidence="1">
        <name>FAD</name>
        <dbReference type="ChEBI" id="CHEBI:57692"/>
    </cofactor>
</comment>